<keyword evidence="4" id="KW-1185">Reference proteome</keyword>
<evidence type="ECO:0000313" key="3">
    <source>
        <dbReference type="EMBL" id="KAL1591695.1"/>
    </source>
</evidence>
<reference evidence="3 4" key="1">
    <citation type="submission" date="2024-02" db="EMBL/GenBank/DDBJ databases">
        <title>De novo assembly and annotation of 12 fungi associated with fruit tree decline syndrome in Ontario, Canada.</title>
        <authorList>
            <person name="Sulman M."/>
            <person name="Ellouze W."/>
            <person name="Ilyukhin E."/>
        </authorList>
    </citation>
    <scope>NUCLEOTIDE SEQUENCE [LARGE SCALE GENOMIC DNA]</scope>
    <source>
        <strain evidence="3 4">M42-189</strain>
    </source>
</reference>
<sequence>MAALDCPIASPILDFIKTCGSITMLATLLVVCLAVFAPEADFFYTKSIVALRDQVRHLEVARELVKNHAAAQKTKLLQLRLKNAQLETAHEVMDQDVGAQQEQLVQLQLDSERLAVLRSAMTRTKKDQKDSLRNAEQRIVDLQSQNVGLAKKLMALRRQIFRSEQENPDSEELFEEIVHAKTLAKENIDPIEDYNTDSSSSTKVDTAPRASIWARKLRQEIRNYLICNYMTQSRSNERTLPRLYSLPTTGSSIDVKIGATTNATKSEQALRKRLIESIDLGLAGMRSRGWFDDDFDVAKCDYEEAGGFDEVSCLGTIMELD</sequence>
<keyword evidence="2" id="KW-0472">Membrane</keyword>
<keyword evidence="1" id="KW-0175">Coiled coil</keyword>
<protein>
    <submittedName>
        <fullName evidence="3">Uncharacterized protein</fullName>
    </submittedName>
</protein>
<evidence type="ECO:0000256" key="2">
    <source>
        <dbReference type="SAM" id="Phobius"/>
    </source>
</evidence>
<proteinExistence type="predicted"/>
<keyword evidence="2" id="KW-1133">Transmembrane helix</keyword>
<feature type="coiled-coil region" evidence="1">
    <location>
        <begin position="118"/>
        <end position="159"/>
    </location>
</feature>
<organism evidence="3 4">
    <name type="scientific">Paraconiothyrium brasiliense</name>
    <dbReference type="NCBI Taxonomy" id="300254"/>
    <lineage>
        <taxon>Eukaryota</taxon>
        <taxon>Fungi</taxon>
        <taxon>Dikarya</taxon>
        <taxon>Ascomycota</taxon>
        <taxon>Pezizomycotina</taxon>
        <taxon>Dothideomycetes</taxon>
        <taxon>Pleosporomycetidae</taxon>
        <taxon>Pleosporales</taxon>
        <taxon>Massarineae</taxon>
        <taxon>Didymosphaeriaceae</taxon>
        <taxon>Paraconiothyrium</taxon>
    </lineage>
</organism>
<comment type="caution">
    <text evidence="3">The sequence shown here is derived from an EMBL/GenBank/DDBJ whole genome shotgun (WGS) entry which is preliminary data.</text>
</comment>
<dbReference type="Proteomes" id="UP001521785">
    <property type="component" value="Unassembled WGS sequence"/>
</dbReference>
<evidence type="ECO:0000256" key="1">
    <source>
        <dbReference type="SAM" id="Coils"/>
    </source>
</evidence>
<gene>
    <name evidence="3" type="ORF">SLS60_011694</name>
</gene>
<keyword evidence="2" id="KW-0812">Transmembrane</keyword>
<dbReference type="EMBL" id="JAKJXO020000023">
    <property type="protein sequence ID" value="KAL1591695.1"/>
    <property type="molecule type" value="Genomic_DNA"/>
</dbReference>
<feature type="transmembrane region" description="Helical" evidence="2">
    <location>
        <begin position="15"/>
        <end position="37"/>
    </location>
</feature>
<name>A0ABR3QHQ8_9PLEO</name>
<accession>A0ABR3QHQ8</accession>
<evidence type="ECO:0000313" key="4">
    <source>
        <dbReference type="Proteomes" id="UP001521785"/>
    </source>
</evidence>